<organism evidence="10 11">
    <name type="scientific">Bacillus suaedaesalsae</name>
    <dbReference type="NCBI Taxonomy" id="2810349"/>
    <lineage>
        <taxon>Bacteria</taxon>
        <taxon>Bacillati</taxon>
        <taxon>Bacillota</taxon>
        <taxon>Bacilli</taxon>
        <taxon>Bacillales</taxon>
        <taxon>Bacillaceae</taxon>
        <taxon>Bacillus</taxon>
    </lineage>
</organism>
<keyword evidence="5 8" id="KW-1133">Transmembrane helix</keyword>
<keyword evidence="4 8" id="KW-0812">Transmembrane</keyword>
<feature type="transmembrane region" description="Helical" evidence="8">
    <location>
        <begin position="928"/>
        <end position="950"/>
    </location>
</feature>
<dbReference type="InterPro" id="IPR050545">
    <property type="entry name" value="Mycobact_MmpL"/>
</dbReference>
<feature type="coiled-coil region" evidence="7">
    <location>
        <begin position="822"/>
        <end position="849"/>
    </location>
</feature>
<dbReference type="Pfam" id="PF03176">
    <property type="entry name" value="MMPL"/>
    <property type="match status" value="2"/>
</dbReference>
<feature type="transmembrane region" description="Helical" evidence="8">
    <location>
        <begin position="180"/>
        <end position="197"/>
    </location>
</feature>
<comment type="caution">
    <text evidence="10">The sequence shown here is derived from an EMBL/GenBank/DDBJ whole genome shotgun (WGS) entry which is preliminary data.</text>
</comment>
<dbReference type="Gene3D" id="1.10.287.950">
    <property type="entry name" value="Methyl-accepting chemotaxis protein"/>
    <property type="match status" value="1"/>
</dbReference>
<dbReference type="RefSeq" id="WP_204203010.1">
    <property type="nucleotide sequence ID" value="NZ_JAFELM010000024.1"/>
</dbReference>
<evidence type="ECO:0000256" key="6">
    <source>
        <dbReference type="ARBA" id="ARBA00023136"/>
    </source>
</evidence>
<feature type="transmembrane region" description="Helical" evidence="8">
    <location>
        <begin position="997"/>
        <end position="1021"/>
    </location>
</feature>
<comment type="subcellular location">
    <subcellularLocation>
        <location evidence="1">Cell membrane</location>
        <topology evidence="1">Multi-pass membrane protein</topology>
    </subcellularLocation>
</comment>
<dbReference type="Gene3D" id="1.20.1640.10">
    <property type="entry name" value="Multidrug efflux transporter AcrB transmembrane domain"/>
    <property type="match status" value="2"/>
</dbReference>
<sequence>MKIMIKGKWYILALWAVVVTLLVMNAPSMELLVREKGQITVPEGYRSSIADEILKESSSGANVSNVAVVFHEDNKMTSEQLQEIEKTINSLELKKNDLNIMEITTHFENKELKEQLLSEDGKTVLALVTISLENKEVKELRKSLQEALSSSTVQFYMTSGTFIDEDVVASSEEGLKKTEIITVVFILAVLILVFRSIVTPLIPLITVGIAYVSSGAIVSFLVDQLNFPLSNFTQIFLVAVLFGIGTDYCILLLSRFKEELSHGKSVQDAVITTYKTAWKTVFFSGIAVLIGFASIAFSTFKLYQSASAVAIGVAVLLVALATIVPFFMLTLGKHVFWPSKGALEHSQSKLWATAGEFSFKRPLVSLLIVAAIILPSLVLYDGSLSFNALDEMGEDYDSVKGFSIISDSFGPGESLPATIVIKNDEKMDQEKYMATFEQITREVEALESVEKVRGITRPLGDVIEDFYVAKQAKQLGEGLEDGTSGVNQIRDGLQEASQSLTSSMPQLQGATNGIDELVQGTNELEKGASDLQNGLIQINNGLQAGTIGTAELKKGLEEAAAGAKFLADNSNSLVNGYTEFAKGLGKLHSNYQDVSTSLGELNSKLQSTSTMFANIKENNENIANDPDFKKLEELIMNDVTPSLAGLQVVLKDVNDGLLGVQGKMIDTNTNFSMLAKEQINLHLGLQKVIEGITELQQGLQAASKGQQAVINKIPAMTNGLDEVGNGQQQIGSGVQELVDQLDDLSLGLSRGASGLTEVSGGLNSAIDYLNELRNSENEEMTGWYMPKEVMNSEEFEAVLDTYLLDDRKVVTFDVILTENPYSNKALGQIEKIEEAVKRAINNTELEQAEIGISGVTSTYADLNDISNADYARTVVFMVIGIGLVLIILLRSIIMPIYLLASLVLTYFTASGINEIIFVNILGYPGINWAVPFFGFVILMALGVDYSIFLMDRFNEYKNLTVKDAMIEAMKNMGTVIISAAIILAGTFAAMLPSGVLSLLQIATLVLSGLILYAGVFLPLFVPVMVRVFGKGNWWPFKRQSIVEVDSNEINM</sequence>
<dbReference type="InterPro" id="IPR004869">
    <property type="entry name" value="MMPL_dom"/>
</dbReference>
<feature type="transmembrane region" description="Helical" evidence="8">
    <location>
        <begin position="204"/>
        <end position="222"/>
    </location>
</feature>
<feature type="coiled-coil region" evidence="7">
    <location>
        <begin position="74"/>
        <end position="101"/>
    </location>
</feature>
<dbReference type="InterPro" id="IPR000731">
    <property type="entry name" value="SSD"/>
</dbReference>
<evidence type="ECO:0000256" key="7">
    <source>
        <dbReference type="SAM" id="Coils"/>
    </source>
</evidence>
<dbReference type="SUPFAM" id="SSF82866">
    <property type="entry name" value="Multidrug efflux transporter AcrB transmembrane domain"/>
    <property type="match status" value="2"/>
</dbReference>
<feature type="transmembrane region" description="Helical" evidence="8">
    <location>
        <begin position="971"/>
        <end position="991"/>
    </location>
</feature>
<dbReference type="Proteomes" id="UP001518925">
    <property type="component" value="Unassembled WGS sequence"/>
</dbReference>
<accession>A0ABS2DGQ3</accession>
<feature type="transmembrane region" description="Helical" evidence="8">
    <location>
        <begin position="306"/>
        <end position="331"/>
    </location>
</feature>
<protein>
    <submittedName>
        <fullName evidence="10">MMPL family transporter</fullName>
    </submittedName>
</protein>
<dbReference type="PANTHER" id="PTHR33406:SF6">
    <property type="entry name" value="MEMBRANE PROTEIN YDGH-RELATED"/>
    <property type="match status" value="1"/>
</dbReference>
<feature type="transmembrane region" description="Helical" evidence="8">
    <location>
        <begin position="870"/>
        <end position="889"/>
    </location>
</feature>
<feature type="transmembrane region" description="Helical" evidence="8">
    <location>
        <begin position="896"/>
        <end position="922"/>
    </location>
</feature>
<keyword evidence="6 8" id="KW-0472">Membrane</keyword>
<evidence type="ECO:0000256" key="3">
    <source>
        <dbReference type="ARBA" id="ARBA00022475"/>
    </source>
</evidence>
<feature type="domain" description="SSD" evidence="9">
    <location>
        <begin position="899"/>
        <end position="1027"/>
    </location>
</feature>
<dbReference type="EMBL" id="JAFELM010000024">
    <property type="protein sequence ID" value="MBM6617635.1"/>
    <property type="molecule type" value="Genomic_DNA"/>
</dbReference>
<keyword evidence="7" id="KW-0175">Coiled coil</keyword>
<proteinExistence type="inferred from homology"/>
<feature type="transmembrane region" description="Helical" evidence="8">
    <location>
        <begin position="234"/>
        <end position="256"/>
    </location>
</feature>
<keyword evidence="3" id="KW-1003">Cell membrane</keyword>
<reference evidence="10 11" key="1">
    <citation type="submission" date="2021-02" db="EMBL/GenBank/DDBJ databases">
        <title>Bacillus sp. RD4P76, an endophyte from a halophyte.</title>
        <authorList>
            <person name="Sun J.-Q."/>
        </authorList>
    </citation>
    <scope>NUCLEOTIDE SEQUENCE [LARGE SCALE GENOMIC DNA]</scope>
    <source>
        <strain evidence="10 11">RD4P76</strain>
    </source>
</reference>
<comment type="similarity">
    <text evidence="2">Belongs to the resistance-nodulation-cell division (RND) (TC 2.A.6) family. MmpL subfamily.</text>
</comment>
<dbReference type="PANTHER" id="PTHR33406">
    <property type="entry name" value="MEMBRANE PROTEIN MJ1562-RELATED"/>
    <property type="match status" value="1"/>
</dbReference>
<evidence type="ECO:0000256" key="4">
    <source>
        <dbReference type="ARBA" id="ARBA00022692"/>
    </source>
</evidence>
<feature type="transmembrane region" description="Helical" evidence="8">
    <location>
        <begin position="277"/>
        <end position="300"/>
    </location>
</feature>
<gene>
    <name evidence="10" type="ORF">JR050_08070</name>
</gene>
<evidence type="ECO:0000256" key="5">
    <source>
        <dbReference type="ARBA" id="ARBA00022989"/>
    </source>
</evidence>
<evidence type="ECO:0000259" key="9">
    <source>
        <dbReference type="PROSITE" id="PS50156"/>
    </source>
</evidence>
<feature type="transmembrane region" description="Helical" evidence="8">
    <location>
        <begin position="363"/>
        <end position="380"/>
    </location>
</feature>
<evidence type="ECO:0000256" key="2">
    <source>
        <dbReference type="ARBA" id="ARBA00010157"/>
    </source>
</evidence>
<evidence type="ECO:0000256" key="8">
    <source>
        <dbReference type="SAM" id="Phobius"/>
    </source>
</evidence>
<evidence type="ECO:0000313" key="10">
    <source>
        <dbReference type="EMBL" id="MBM6617635.1"/>
    </source>
</evidence>
<evidence type="ECO:0000313" key="11">
    <source>
        <dbReference type="Proteomes" id="UP001518925"/>
    </source>
</evidence>
<evidence type="ECO:0000256" key="1">
    <source>
        <dbReference type="ARBA" id="ARBA00004651"/>
    </source>
</evidence>
<dbReference type="PROSITE" id="PS50156">
    <property type="entry name" value="SSD"/>
    <property type="match status" value="1"/>
</dbReference>
<keyword evidence="11" id="KW-1185">Reference proteome</keyword>
<name>A0ABS2DGQ3_9BACI</name>